<organism evidence="2 3">
    <name type="scientific">Plectosphaerella cucumerina</name>
    <dbReference type="NCBI Taxonomy" id="40658"/>
    <lineage>
        <taxon>Eukaryota</taxon>
        <taxon>Fungi</taxon>
        <taxon>Dikarya</taxon>
        <taxon>Ascomycota</taxon>
        <taxon>Pezizomycotina</taxon>
        <taxon>Sordariomycetes</taxon>
        <taxon>Hypocreomycetidae</taxon>
        <taxon>Glomerellales</taxon>
        <taxon>Plectosphaerellaceae</taxon>
        <taxon>Plectosphaerella</taxon>
    </lineage>
</organism>
<dbReference type="Proteomes" id="UP000813385">
    <property type="component" value="Unassembled WGS sequence"/>
</dbReference>
<proteinExistence type="predicted"/>
<keyword evidence="1" id="KW-0732">Signal</keyword>
<name>A0A8K0TDR2_9PEZI</name>
<gene>
    <name evidence="2" type="ORF">B0T11DRAFT_356771</name>
</gene>
<reference evidence="2" key="1">
    <citation type="journal article" date="2021" name="Nat. Commun.">
        <title>Genetic determinants of endophytism in the Arabidopsis root mycobiome.</title>
        <authorList>
            <person name="Mesny F."/>
            <person name="Miyauchi S."/>
            <person name="Thiergart T."/>
            <person name="Pickel B."/>
            <person name="Atanasova L."/>
            <person name="Karlsson M."/>
            <person name="Huettel B."/>
            <person name="Barry K.W."/>
            <person name="Haridas S."/>
            <person name="Chen C."/>
            <person name="Bauer D."/>
            <person name="Andreopoulos W."/>
            <person name="Pangilinan J."/>
            <person name="LaButti K."/>
            <person name="Riley R."/>
            <person name="Lipzen A."/>
            <person name="Clum A."/>
            <person name="Drula E."/>
            <person name="Henrissat B."/>
            <person name="Kohler A."/>
            <person name="Grigoriev I.V."/>
            <person name="Martin F.M."/>
            <person name="Hacquard S."/>
        </authorList>
    </citation>
    <scope>NUCLEOTIDE SEQUENCE</scope>
    <source>
        <strain evidence="2">MPI-CAGE-AT-0016</strain>
    </source>
</reference>
<evidence type="ECO:0000313" key="3">
    <source>
        <dbReference type="Proteomes" id="UP000813385"/>
    </source>
</evidence>
<feature type="signal peptide" evidence="1">
    <location>
        <begin position="1"/>
        <end position="19"/>
    </location>
</feature>
<evidence type="ECO:0008006" key="4">
    <source>
        <dbReference type="Google" id="ProtNLM"/>
    </source>
</evidence>
<dbReference type="EMBL" id="JAGPXD010000005">
    <property type="protein sequence ID" value="KAH7353581.1"/>
    <property type="molecule type" value="Genomic_DNA"/>
</dbReference>
<protein>
    <recommendedName>
        <fullName evidence="4">LNR domain-containing protein</fullName>
    </recommendedName>
</protein>
<evidence type="ECO:0000256" key="1">
    <source>
        <dbReference type="SAM" id="SignalP"/>
    </source>
</evidence>
<accession>A0A8K0TDR2</accession>
<keyword evidence="3" id="KW-1185">Reference proteome</keyword>
<dbReference type="AlphaFoldDB" id="A0A8K0TDR2"/>
<sequence length="118" mass="12637">MQIIAFASAVLALAAGVTADLHNVAVCVDQRTSSPIGGTGSSVSYNWAKAYVLNPTATKCACDLYKRRNTGNKQWDQCPDCWFDGVYCNSGSWHIGGDEMDFYCSKRCGAQGAEANPS</sequence>
<comment type="caution">
    <text evidence="2">The sequence shown here is derived from an EMBL/GenBank/DDBJ whole genome shotgun (WGS) entry which is preliminary data.</text>
</comment>
<feature type="chain" id="PRO_5035463832" description="LNR domain-containing protein" evidence="1">
    <location>
        <begin position="20"/>
        <end position="118"/>
    </location>
</feature>
<dbReference type="OrthoDB" id="3489571at2759"/>
<evidence type="ECO:0000313" key="2">
    <source>
        <dbReference type="EMBL" id="KAH7353581.1"/>
    </source>
</evidence>